<keyword evidence="1" id="KW-0472">Membrane</keyword>
<dbReference type="Proteomes" id="UP000622552">
    <property type="component" value="Unassembled WGS sequence"/>
</dbReference>
<proteinExistence type="predicted"/>
<dbReference type="AlphaFoldDB" id="A0A8J7KE79"/>
<gene>
    <name evidence="2" type="ORF">IW245_001044</name>
</gene>
<evidence type="ECO:0000313" key="2">
    <source>
        <dbReference type="EMBL" id="MBG6134850.1"/>
    </source>
</evidence>
<keyword evidence="1" id="KW-1133">Transmembrane helix</keyword>
<feature type="transmembrane region" description="Helical" evidence="1">
    <location>
        <begin position="168"/>
        <end position="192"/>
    </location>
</feature>
<comment type="caution">
    <text evidence="2">The sequence shown here is derived from an EMBL/GenBank/DDBJ whole genome shotgun (WGS) entry which is preliminary data.</text>
</comment>
<evidence type="ECO:0000313" key="3">
    <source>
        <dbReference type="Proteomes" id="UP000622552"/>
    </source>
</evidence>
<protein>
    <submittedName>
        <fullName evidence="2">Putative metal-binding membrane protein</fullName>
    </submittedName>
</protein>
<reference evidence="2" key="1">
    <citation type="submission" date="2020-11" db="EMBL/GenBank/DDBJ databases">
        <title>Sequencing the genomes of 1000 actinobacteria strains.</title>
        <authorList>
            <person name="Klenk H.-P."/>
        </authorList>
    </citation>
    <scope>NUCLEOTIDE SEQUENCE</scope>
    <source>
        <strain evidence="2">DSM 45356</strain>
    </source>
</reference>
<accession>A0A8J7KE79</accession>
<feature type="transmembrane region" description="Helical" evidence="1">
    <location>
        <begin position="204"/>
        <end position="222"/>
    </location>
</feature>
<organism evidence="2 3">
    <name type="scientific">Longispora fulva</name>
    <dbReference type="NCBI Taxonomy" id="619741"/>
    <lineage>
        <taxon>Bacteria</taxon>
        <taxon>Bacillati</taxon>
        <taxon>Actinomycetota</taxon>
        <taxon>Actinomycetes</taxon>
        <taxon>Micromonosporales</taxon>
        <taxon>Micromonosporaceae</taxon>
        <taxon>Longispora</taxon>
    </lineage>
</organism>
<keyword evidence="3" id="KW-1185">Reference proteome</keyword>
<feature type="transmembrane region" description="Helical" evidence="1">
    <location>
        <begin position="40"/>
        <end position="58"/>
    </location>
</feature>
<dbReference type="Pfam" id="PF09948">
    <property type="entry name" value="PpoB2"/>
    <property type="match status" value="1"/>
</dbReference>
<dbReference type="RefSeq" id="WP_197002035.1">
    <property type="nucleotide sequence ID" value="NZ_BONS01000004.1"/>
</dbReference>
<sequence>MVAPRHAGLLFWVAGAWFDIALLHLGLLGGAPVAHHHGRIGVAAALAGWLGMTVTMMVPPLFPLLRHLTASTLRRRRAVWLFLVGYLVPWAGYGLLLTGALAAFPGVRRGALTAAALLVAAGWQVMRVRRRLLRGCRTGTVLPAHGWRADAGAWTFGLRNGSRCVGACWAMMLVMAVATTGHLPLMVLFFAVVWAEKVLLRARVLARPASAAFATLAVAYAVL</sequence>
<feature type="transmembrane region" description="Helical" evidence="1">
    <location>
        <begin position="7"/>
        <end position="28"/>
    </location>
</feature>
<dbReference type="EMBL" id="JADOUF010000001">
    <property type="protein sequence ID" value="MBG6134850.1"/>
    <property type="molecule type" value="Genomic_DNA"/>
</dbReference>
<feature type="transmembrane region" description="Helical" evidence="1">
    <location>
        <begin position="79"/>
        <end position="104"/>
    </location>
</feature>
<feature type="transmembrane region" description="Helical" evidence="1">
    <location>
        <begin position="110"/>
        <end position="128"/>
    </location>
</feature>
<evidence type="ECO:0000256" key="1">
    <source>
        <dbReference type="SAM" id="Phobius"/>
    </source>
</evidence>
<name>A0A8J7KE79_9ACTN</name>
<dbReference type="InterPro" id="IPR018688">
    <property type="entry name" value="PpoB2-like"/>
</dbReference>
<keyword evidence="1" id="KW-0812">Transmembrane</keyword>